<protein>
    <submittedName>
        <fullName evidence="1">Uncharacterized protein</fullName>
    </submittedName>
</protein>
<evidence type="ECO:0000313" key="1">
    <source>
        <dbReference type="EMBL" id="KAK5634655.1"/>
    </source>
</evidence>
<proteinExistence type="predicted"/>
<dbReference type="AlphaFoldDB" id="A0AAN7Z2N7"/>
<dbReference type="EMBL" id="JAWHQM010000043">
    <property type="protein sequence ID" value="KAK5634655.1"/>
    <property type="molecule type" value="Genomic_DNA"/>
</dbReference>
<organism evidence="1 2">
    <name type="scientific">Xylaria bambusicola</name>
    <dbReference type="NCBI Taxonomy" id="326684"/>
    <lineage>
        <taxon>Eukaryota</taxon>
        <taxon>Fungi</taxon>
        <taxon>Dikarya</taxon>
        <taxon>Ascomycota</taxon>
        <taxon>Pezizomycotina</taxon>
        <taxon>Sordariomycetes</taxon>
        <taxon>Xylariomycetidae</taxon>
        <taxon>Xylariales</taxon>
        <taxon>Xylariaceae</taxon>
        <taxon>Xylaria</taxon>
    </lineage>
</organism>
<evidence type="ECO:0000313" key="2">
    <source>
        <dbReference type="Proteomes" id="UP001305414"/>
    </source>
</evidence>
<reference evidence="1 2" key="1">
    <citation type="submission" date="2023-10" db="EMBL/GenBank/DDBJ databases">
        <title>Draft genome sequence of Xylaria bambusicola isolate GMP-LS, the root and basal stem rot pathogen of sugarcane in Indonesia.</title>
        <authorList>
            <person name="Selvaraj P."/>
            <person name="Muralishankar V."/>
            <person name="Muruganantham S."/>
            <person name="Sp S."/>
            <person name="Haryani S."/>
            <person name="Lau K.J.X."/>
            <person name="Naqvi N.I."/>
        </authorList>
    </citation>
    <scope>NUCLEOTIDE SEQUENCE [LARGE SCALE GENOMIC DNA]</scope>
    <source>
        <strain evidence="1">GMP-LS</strain>
    </source>
</reference>
<keyword evidence="2" id="KW-1185">Reference proteome</keyword>
<name>A0AAN7Z2N7_9PEZI</name>
<gene>
    <name evidence="1" type="ORF">RRF57_010368</name>
</gene>
<sequence>MFLNSTIDFALRTSPPDEPALPQFPQAYGYNTLLLDSDRAAFLDILQPSYVNSVQSTLAIGET</sequence>
<accession>A0AAN7Z2N7</accession>
<dbReference type="Proteomes" id="UP001305414">
    <property type="component" value="Unassembled WGS sequence"/>
</dbReference>
<comment type="caution">
    <text evidence="1">The sequence shown here is derived from an EMBL/GenBank/DDBJ whole genome shotgun (WGS) entry which is preliminary data.</text>
</comment>